<dbReference type="SMART" id="SM00028">
    <property type="entry name" value="TPR"/>
    <property type="match status" value="2"/>
</dbReference>
<dbReference type="Proteomes" id="UP000075714">
    <property type="component" value="Unassembled WGS sequence"/>
</dbReference>
<keyword evidence="4" id="KW-1185">Reference proteome</keyword>
<dbReference type="AlphaFoldDB" id="A0A150GCB0"/>
<evidence type="ECO:0000313" key="3">
    <source>
        <dbReference type="EMBL" id="KXZ47482.1"/>
    </source>
</evidence>
<evidence type="ECO:0000256" key="2">
    <source>
        <dbReference type="ARBA" id="ARBA00022803"/>
    </source>
</evidence>
<dbReference type="EMBL" id="LSYV01000036">
    <property type="protein sequence ID" value="KXZ47482.1"/>
    <property type="molecule type" value="Genomic_DNA"/>
</dbReference>
<dbReference type="Gene3D" id="1.25.40.10">
    <property type="entry name" value="Tetratricopeptide repeat domain"/>
    <property type="match status" value="1"/>
</dbReference>
<sequence>MFDFTDSAALQRSFAEFARQPANAPLVERAQQEELLESLDARDAAMLQAVRIKLEEADAATRDTLAPLLRYPVLARLVHSLFNDPSVSPANPHSADFERLTAPRLAATTPEQLSAAMNEQLEERQLGNRAYAAGDPRVALRHYERGLAVLRLLQPDSPHDAAVVQEAQVTLLLNTAAAYLAAGEPGAAVAACGRALELDPGNAAARVRRAKALMARREYQAAAADLDAAEQLWGGSRGEELRALRAQLRMLRQRDEAADRGLYSRMFR</sequence>
<comment type="caution">
    <text evidence="3">The sequence shown here is derived from an EMBL/GenBank/DDBJ whole genome shotgun (WGS) entry which is preliminary data.</text>
</comment>
<reference evidence="4" key="1">
    <citation type="journal article" date="2016" name="Nat. Commun.">
        <title>The Gonium pectorale genome demonstrates co-option of cell cycle regulation during the evolution of multicellularity.</title>
        <authorList>
            <person name="Hanschen E.R."/>
            <person name="Marriage T.N."/>
            <person name="Ferris P.J."/>
            <person name="Hamaji T."/>
            <person name="Toyoda A."/>
            <person name="Fujiyama A."/>
            <person name="Neme R."/>
            <person name="Noguchi H."/>
            <person name="Minakuchi Y."/>
            <person name="Suzuki M."/>
            <person name="Kawai-Toyooka H."/>
            <person name="Smith D.R."/>
            <person name="Sparks H."/>
            <person name="Anderson J."/>
            <person name="Bakaric R."/>
            <person name="Luria V."/>
            <person name="Karger A."/>
            <person name="Kirschner M.W."/>
            <person name="Durand P.M."/>
            <person name="Michod R.E."/>
            <person name="Nozaki H."/>
            <person name="Olson B.J."/>
        </authorList>
    </citation>
    <scope>NUCLEOTIDE SEQUENCE [LARGE SCALE GENOMIC DNA]</scope>
    <source>
        <strain evidence="4">NIES-2863</strain>
    </source>
</reference>
<proteinExistence type="predicted"/>
<accession>A0A150GCB0</accession>
<dbReference type="InterPro" id="IPR011990">
    <property type="entry name" value="TPR-like_helical_dom_sf"/>
</dbReference>
<dbReference type="InterPro" id="IPR039663">
    <property type="entry name" value="AIP/AIPL1/TTC9"/>
</dbReference>
<dbReference type="SUPFAM" id="SSF48452">
    <property type="entry name" value="TPR-like"/>
    <property type="match status" value="1"/>
</dbReference>
<keyword evidence="1" id="KW-0677">Repeat</keyword>
<organism evidence="3 4">
    <name type="scientific">Gonium pectorale</name>
    <name type="common">Green alga</name>
    <dbReference type="NCBI Taxonomy" id="33097"/>
    <lineage>
        <taxon>Eukaryota</taxon>
        <taxon>Viridiplantae</taxon>
        <taxon>Chlorophyta</taxon>
        <taxon>core chlorophytes</taxon>
        <taxon>Chlorophyceae</taxon>
        <taxon>CS clade</taxon>
        <taxon>Chlamydomonadales</taxon>
        <taxon>Volvocaceae</taxon>
        <taxon>Gonium</taxon>
    </lineage>
</organism>
<name>A0A150GCB0_GONPE</name>
<dbReference type="PANTHER" id="PTHR11242">
    <property type="entry name" value="ARYL HYDROCARBON RECEPTOR INTERACTING PROTEIN RELATED"/>
    <property type="match status" value="1"/>
</dbReference>
<evidence type="ECO:0000256" key="1">
    <source>
        <dbReference type="ARBA" id="ARBA00022737"/>
    </source>
</evidence>
<dbReference type="InterPro" id="IPR019734">
    <property type="entry name" value="TPR_rpt"/>
</dbReference>
<protein>
    <submittedName>
        <fullName evidence="3">Uncharacterized protein</fullName>
    </submittedName>
</protein>
<dbReference type="OrthoDB" id="538775at2759"/>
<evidence type="ECO:0000313" key="4">
    <source>
        <dbReference type="Proteomes" id="UP000075714"/>
    </source>
</evidence>
<dbReference type="PANTHER" id="PTHR11242:SF0">
    <property type="entry name" value="TPR_REGION DOMAIN-CONTAINING PROTEIN"/>
    <property type="match status" value="1"/>
</dbReference>
<dbReference type="STRING" id="33097.A0A150GCB0"/>
<keyword evidence="2" id="KW-0802">TPR repeat</keyword>
<gene>
    <name evidence="3" type="ORF">GPECTOR_35g920</name>
</gene>